<accession>A0A8H7CSR8</accession>
<evidence type="ECO:0000256" key="1">
    <source>
        <dbReference type="ARBA" id="ARBA00022603"/>
    </source>
</evidence>
<dbReference type="InterPro" id="IPR036388">
    <property type="entry name" value="WH-like_DNA-bd_sf"/>
</dbReference>
<dbReference type="SUPFAM" id="SSF46785">
    <property type="entry name" value="Winged helix' DNA-binding domain"/>
    <property type="match status" value="1"/>
</dbReference>
<gene>
    <name evidence="5" type="ORF">MVEN_01421000</name>
</gene>
<dbReference type="SUPFAM" id="SSF53335">
    <property type="entry name" value="S-adenosyl-L-methionine-dependent methyltransferases"/>
    <property type="match status" value="1"/>
</dbReference>
<dbReference type="Pfam" id="PF00891">
    <property type="entry name" value="Methyltransf_2"/>
    <property type="match status" value="1"/>
</dbReference>
<sequence>MAPLSSLRQLSNLIHNQSTPSRKNAAKATSHCLTSMMPPTQMMSYQIPLWRTLRASSQQPVFNSLRLLCLPKEYVFAFAHGTFKAAALRVCLETNVTEILAQAGPDGLHVREIGAKSNLDSAKLARIMRYLALHHIYREIAPNIFTNNRLSVVLDTGKSISELALYPDKKHINASGFTAAASFTLGLCAKSATYVLETLRDPARGFSTEVRDSACNRMLGIDVPLWTWWEGPEQKEDRELFTFAVKGYAGMQPVDAILQSFPWERLPQDAVVVDVGGGVGSAPRLCPRVEISGARSSQGLSNPSKSSSQRTIFFEPQPIRDASVFFLRYIVHDWPDAYARKILTQLHKAATPQTTLVILDHILPYASPSNASEHAHAPPPAPLLPNYGGANAMGYALDMIMLATINSQERTIGDVTKLLGSAGWRLERQIYIEGSSGFFHAVHAVPV</sequence>
<dbReference type="PROSITE" id="PS51683">
    <property type="entry name" value="SAM_OMT_II"/>
    <property type="match status" value="1"/>
</dbReference>
<keyword evidence="3" id="KW-0949">S-adenosyl-L-methionine</keyword>
<dbReference type="PANTHER" id="PTHR43712:SF2">
    <property type="entry name" value="O-METHYLTRANSFERASE CICE"/>
    <property type="match status" value="1"/>
</dbReference>
<dbReference type="InterPro" id="IPR016461">
    <property type="entry name" value="COMT-like"/>
</dbReference>
<dbReference type="OrthoDB" id="2410195at2759"/>
<dbReference type="Gene3D" id="3.40.50.150">
    <property type="entry name" value="Vaccinia Virus protein VP39"/>
    <property type="match status" value="2"/>
</dbReference>
<comment type="caution">
    <text evidence="5">The sequence shown here is derived from an EMBL/GenBank/DDBJ whole genome shotgun (WGS) entry which is preliminary data.</text>
</comment>
<dbReference type="GO" id="GO:0032259">
    <property type="term" value="P:methylation"/>
    <property type="evidence" value="ECO:0007669"/>
    <property type="project" value="UniProtKB-KW"/>
</dbReference>
<name>A0A8H7CSR8_9AGAR</name>
<evidence type="ECO:0000313" key="6">
    <source>
        <dbReference type="Proteomes" id="UP000620124"/>
    </source>
</evidence>
<organism evidence="5 6">
    <name type="scientific">Mycena venus</name>
    <dbReference type="NCBI Taxonomy" id="2733690"/>
    <lineage>
        <taxon>Eukaryota</taxon>
        <taxon>Fungi</taxon>
        <taxon>Dikarya</taxon>
        <taxon>Basidiomycota</taxon>
        <taxon>Agaricomycotina</taxon>
        <taxon>Agaricomycetes</taxon>
        <taxon>Agaricomycetidae</taxon>
        <taxon>Agaricales</taxon>
        <taxon>Marasmiineae</taxon>
        <taxon>Mycenaceae</taxon>
        <taxon>Mycena</taxon>
    </lineage>
</organism>
<reference evidence="5" key="1">
    <citation type="submission" date="2020-05" db="EMBL/GenBank/DDBJ databases">
        <title>Mycena genomes resolve the evolution of fungal bioluminescence.</title>
        <authorList>
            <person name="Tsai I.J."/>
        </authorList>
    </citation>
    <scope>NUCLEOTIDE SEQUENCE</scope>
    <source>
        <strain evidence="5">CCC161011</strain>
    </source>
</reference>
<evidence type="ECO:0000256" key="3">
    <source>
        <dbReference type="ARBA" id="ARBA00022691"/>
    </source>
</evidence>
<keyword evidence="1 5" id="KW-0489">Methyltransferase</keyword>
<dbReference type="InterPro" id="IPR001077">
    <property type="entry name" value="COMT_C"/>
</dbReference>
<dbReference type="InterPro" id="IPR029063">
    <property type="entry name" value="SAM-dependent_MTases_sf"/>
</dbReference>
<keyword evidence="2 5" id="KW-0808">Transferase</keyword>
<dbReference type="EMBL" id="JACAZI010000011">
    <property type="protein sequence ID" value="KAF7348999.1"/>
    <property type="molecule type" value="Genomic_DNA"/>
</dbReference>
<protein>
    <submittedName>
        <fullName evidence="5">O-methyltransferase</fullName>
    </submittedName>
</protein>
<feature type="domain" description="O-methyltransferase C-terminal" evidence="4">
    <location>
        <begin position="317"/>
        <end position="425"/>
    </location>
</feature>
<evidence type="ECO:0000256" key="2">
    <source>
        <dbReference type="ARBA" id="ARBA00022679"/>
    </source>
</evidence>
<dbReference type="AlphaFoldDB" id="A0A8H7CSR8"/>
<evidence type="ECO:0000313" key="5">
    <source>
        <dbReference type="EMBL" id="KAF7348999.1"/>
    </source>
</evidence>
<proteinExistence type="predicted"/>
<dbReference type="GO" id="GO:0008171">
    <property type="term" value="F:O-methyltransferase activity"/>
    <property type="evidence" value="ECO:0007669"/>
    <property type="project" value="InterPro"/>
</dbReference>
<dbReference type="InterPro" id="IPR036390">
    <property type="entry name" value="WH_DNA-bd_sf"/>
</dbReference>
<dbReference type="PANTHER" id="PTHR43712">
    <property type="entry name" value="PUTATIVE (AFU_ORTHOLOGUE AFUA_4G14580)-RELATED"/>
    <property type="match status" value="1"/>
</dbReference>
<evidence type="ECO:0000259" key="4">
    <source>
        <dbReference type="Pfam" id="PF00891"/>
    </source>
</evidence>
<dbReference type="Proteomes" id="UP000620124">
    <property type="component" value="Unassembled WGS sequence"/>
</dbReference>
<dbReference type="Gene3D" id="1.10.10.10">
    <property type="entry name" value="Winged helix-like DNA-binding domain superfamily/Winged helix DNA-binding domain"/>
    <property type="match status" value="1"/>
</dbReference>
<keyword evidence="6" id="KW-1185">Reference proteome</keyword>